<proteinExistence type="predicted"/>
<dbReference type="Proteomes" id="UP001209540">
    <property type="component" value="Unassembled WGS sequence"/>
</dbReference>
<evidence type="ECO:0000313" key="1">
    <source>
        <dbReference type="EMBL" id="KAI9272978.1"/>
    </source>
</evidence>
<dbReference type="PANTHER" id="PTHR12732:SF0">
    <property type="entry name" value="PCI DOMAIN-CONTAINING PROTEIN 2"/>
    <property type="match status" value="1"/>
</dbReference>
<dbReference type="GO" id="GO:0070390">
    <property type="term" value="C:transcription export complex 2"/>
    <property type="evidence" value="ECO:0007669"/>
    <property type="project" value="TreeGrafter"/>
</dbReference>
<dbReference type="InterPro" id="IPR036388">
    <property type="entry name" value="WH-like_DNA-bd_sf"/>
</dbReference>
<comment type="caution">
    <text evidence="1">The sequence shown here is derived from an EMBL/GenBank/DDBJ whole genome shotgun (WGS) entry which is preliminary data.</text>
</comment>
<protein>
    <submittedName>
        <fullName evidence="1">Uncharacterized protein</fullName>
    </submittedName>
</protein>
<dbReference type="GO" id="GO:0006368">
    <property type="term" value="P:transcription elongation by RNA polymerase II"/>
    <property type="evidence" value="ECO:0007669"/>
    <property type="project" value="TreeGrafter"/>
</dbReference>
<sequence length="236" mass="27145">MGKLPSMEMLDKYKLKNPYAQLKQAIKRGDIRRFYAIMEQNYDFFARTWSYLLLKARCRILLWRSCLRRVFILSRQSEEDRIMSFKICYDGLLAAGEDRDLDFYDTENILVSLISQGYIRGYLHHQLQQVVLSKVNPFPPIWQIKPYVERYNDDLVEEHLKTNQPMMPSDVQALIDEPEGQFDGQEGNGAHDGEFNSAFDQALDDHGFEEQGFGMAGMNTNGVGATPGAGGGFFFQ</sequence>
<name>A0AAD5KJW3_9FUNG</name>
<reference evidence="1" key="2">
    <citation type="submission" date="2023-02" db="EMBL/GenBank/DDBJ databases">
        <authorList>
            <consortium name="DOE Joint Genome Institute"/>
            <person name="Mondo S.J."/>
            <person name="Chang Y."/>
            <person name="Wang Y."/>
            <person name="Ahrendt S."/>
            <person name="Andreopoulos W."/>
            <person name="Barry K."/>
            <person name="Beard J."/>
            <person name="Benny G.L."/>
            <person name="Blankenship S."/>
            <person name="Bonito G."/>
            <person name="Cuomo C."/>
            <person name="Desiro A."/>
            <person name="Gervers K.A."/>
            <person name="Hundley H."/>
            <person name="Kuo A."/>
            <person name="LaButti K."/>
            <person name="Lang B.F."/>
            <person name="Lipzen A."/>
            <person name="O'Donnell K."/>
            <person name="Pangilinan J."/>
            <person name="Reynolds N."/>
            <person name="Sandor L."/>
            <person name="Smith M.W."/>
            <person name="Tsang A."/>
            <person name="Grigoriev I.V."/>
            <person name="Stajich J.E."/>
            <person name="Spatafora J.W."/>
        </authorList>
    </citation>
    <scope>NUCLEOTIDE SEQUENCE</scope>
    <source>
        <strain evidence="1">RSA 2281</strain>
    </source>
</reference>
<accession>A0AAD5KJW3</accession>
<evidence type="ECO:0000313" key="2">
    <source>
        <dbReference type="Proteomes" id="UP001209540"/>
    </source>
</evidence>
<dbReference type="EMBL" id="JAIXMP010000005">
    <property type="protein sequence ID" value="KAI9272978.1"/>
    <property type="molecule type" value="Genomic_DNA"/>
</dbReference>
<dbReference type="GO" id="GO:0003723">
    <property type="term" value="F:RNA binding"/>
    <property type="evidence" value="ECO:0007669"/>
    <property type="project" value="InterPro"/>
</dbReference>
<keyword evidence="2" id="KW-1185">Reference proteome</keyword>
<dbReference type="AlphaFoldDB" id="A0AAD5KJW3"/>
<dbReference type="GO" id="GO:0003690">
    <property type="term" value="F:double-stranded DNA binding"/>
    <property type="evidence" value="ECO:0007669"/>
    <property type="project" value="InterPro"/>
</dbReference>
<organism evidence="1 2">
    <name type="scientific">Phascolomyces articulosus</name>
    <dbReference type="NCBI Taxonomy" id="60185"/>
    <lineage>
        <taxon>Eukaryota</taxon>
        <taxon>Fungi</taxon>
        <taxon>Fungi incertae sedis</taxon>
        <taxon>Mucoromycota</taxon>
        <taxon>Mucoromycotina</taxon>
        <taxon>Mucoromycetes</taxon>
        <taxon>Mucorales</taxon>
        <taxon>Lichtheimiaceae</taxon>
        <taxon>Phascolomyces</taxon>
    </lineage>
</organism>
<dbReference type="Gene3D" id="1.10.10.10">
    <property type="entry name" value="Winged helix-like DNA-binding domain superfamily/Winged helix DNA-binding domain"/>
    <property type="match status" value="1"/>
</dbReference>
<dbReference type="GO" id="GO:0000973">
    <property type="term" value="P:post-transcriptional tethering of RNA polymerase II gene DNA at nuclear periphery"/>
    <property type="evidence" value="ECO:0007669"/>
    <property type="project" value="TreeGrafter"/>
</dbReference>
<dbReference type="PANTHER" id="PTHR12732">
    <property type="entry name" value="UNCHARACTERIZED PROTEASOME COMPONENT REGION PCI-CONTAINING"/>
    <property type="match status" value="1"/>
</dbReference>
<dbReference type="GO" id="GO:0016973">
    <property type="term" value="P:poly(A)+ mRNA export from nucleus"/>
    <property type="evidence" value="ECO:0007669"/>
    <property type="project" value="TreeGrafter"/>
</dbReference>
<gene>
    <name evidence="1" type="ORF">BDA99DRAFT_432723</name>
</gene>
<dbReference type="InterPro" id="IPR045114">
    <property type="entry name" value="Csn12-like"/>
</dbReference>
<reference evidence="1" key="1">
    <citation type="journal article" date="2022" name="IScience">
        <title>Evolution of zygomycete secretomes and the origins of terrestrial fungal ecologies.</title>
        <authorList>
            <person name="Chang Y."/>
            <person name="Wang Y."/>
            <person name="Mondo S."/>
            <person name="Ahrendt S."/>
            <person name="Andreopoulos W."/>
            <person name="Barry K."/>
            <person name="Beard J."/>
            <person name="Benny G.L."/>
            <person name="Blankenship S."/>
            <person name="Bonito G."/>
            <person name="Cuomo C."/>
            <person name="Desiro A."/>
            <person name="Gervers K.A."/>
            <person name="Hundley H."/>
            <person name="Kuo A."/>
            <person name="LaButti K."/>
            <person name="Lang B.F."/>
            <person name="Lipzen A."/>
            <person name="O'Donnell K."/>
            <person name="Pangilinan J."/>
            <person name="Reynolds N."/>
            <person name="Sandor L."/>
            <person name="Smith M.E."/>
            <person name="Tsang A."/>
            <person name="Grigoriev I.V."/>
            <person name="Stajich J.E."/>
            <person name="Spatafora J.W."/>
        </authorList>
    </citation>
    <scope>NUCLEOTIDE SEQUENCE</scope>
    <source>
        <strain evidence="1">RSA 2281</strain>
    </source>
</reference>